<keyword evidence="9" id="KW-0732">Signal</keyword>
<evidence type="ECO:0000256" key="6">
    <source>
        <dbReference type="ARBA" id="ARBA00023316"/>
    </source>
</evidence>
<feature type="signal peptide" evidence="9">
    <location>
        <begin position="1"/>
        <end position="29"/>
    </location>
</feature>
<feature type="active site" description="Proton donor/acceptor" evidence="7">
    <location>
        <position position="366"/>
    </location>
</feature>
<evidence type="ECO:0000256" key="9">
    <source>
        <dbReference type="SAM" id="SignalP"/>
    </source>
</evidence>
<keyword evidence="12" id="KW-1185">Reference proteome</keyword>
<dbReference type="PROSITE" id="PS52029">
    <property type="entry name" value="LD_TPASE"/>
    <property type="match status" value="1"/>
</dbReference>
<dbReference type="InterPro" id="IPR052905">
    <property type="entry name" value="LD-transpeptidase_YkuD-like"/>
</dbReference>
<organism evidence="11 12">
    <name type="scientific">Novosphingobium fluoreni</name>
    <dbReference type="NCBI Taxonomy" id="1391222"/>
    <lineage>
        <taxon>Bacteria</taxon>
        <taxon>Pseudomonadati</taxon>
        <taxon>Pseudomonadota</taxon>
        <taxon>Alphaproteobacteria</taxon>
        <taxon>Sphingomonadales</taxon>
        <taxon>Sphingomonadaceae</taxon>
        <taxon>Novosphingobium</taxon>
    </lineage>
</organism>
<dbReference type="GO" id="GO:0071555">
    <property type="term" value="P:cell wall organization"/>
    <property type="evidence" value="ECO:0007669"/>
    <property type="project" value="UniProtKB-UniRule"/>
</dbReference>
<gene>
    <name evidence="11" type="ORF">GGR39_000109</name>
</gene>
<dbReference type="GO" id="GO:0009252">
    <property type="term" value="P:peptidoglycan biosynthetic process"/>
    <property type="evidence" value="ECO:0007669"/>
    <property type="project" value="UniProtKB-UniPathway"/>
</dbReference>
<dbReference type="Proteomes" id="UP000561459">
    <property type="component" value="Unassembled WGS sequence"/>
</dbReference>
<dbReference type="GO" id="GO:0008360">
    <property type="term" value="P:regulation of cell shape"/>
    <property type="evidence" value="ECO:0007669"/>
    <property type="project" value="UniProtKB-UniRule"/>
</dbReference>
<dbReference type="PANTHER" id="PTHR41533:SF2">
    <property type="entry name" value="BLR7131 PROTEIN"/>
    <property type="match status" value="1"/>
</dbReference>
<evidence type="ECO:0000256" key="5">
    <source>
        <dbReference type="ARBA" id="ARBA00022984"/>
    </source>
</evidence>
<comment type="pathway">
    <text evidence="1 7">Cell wall biogenesis; peptidoglycan biosynthesis.</text>
</comment>
<dbReference type="Gene3D" id="2.40.440.10">
    <property type="entry name" value="L,D-transpeptidase catalytic domain-like"/>
    <property type="match status" value="1"/>
</dbReference>
<proteinExistence type="inferred from homology"/>
<dbReference type="AlphaFoldDB" id="A0A7W6BXX7"/>
<dbReference type="InterPro" id="IPR045380">
    <property type="entry name" value="LD_TPept_scaffold_dom"/>
</dbReference>
<feature type="compositionally biased region" description="Low complexity" evidence="8">
    <location>
        <begin position="53"/>
        <end position="63"/>
    </location>
</feature>
<keyword evidence="5 7" id="KW-0573">Peptidoglycan synthesis</keyword>
<keyword evidence="4 7" id="KW-0133">Cell shape</keyword>
<dbReference type="SUPFAM" id="SSF141523">
    <property type="entry name" value="L,D-transpeptidase catalytic domain-like"/>
    <property type="match status" value="1"/>
</dbReference>
<dbReference type="Pfam" id="PF20142">
    <property type="entry name" value="Scaffold"/>
    <property type="match status" value="1"/>
</dbReference>
<dbReference type="InterPro" id="IPR005490">
    <property type="entry name" value="LD_TPept_cat_dom"/>
</dbReference>
<feature type="region of interest" description="Disordered" evidence="8">
    <location>
        <begin position="32"/>
        <end position="86"/>
    </location>
</feature>
<dbReference type="GO" id="GO:0004180">
    <property type="term" value="F:carboxypeptidase activity"/>
    <property type="evidence" value="ECO:0007669"/>
    <property type="project" value="UniProtKB-ARBA"/>
</dbReference>
<feature type="active site" description="Nucleophile" evidence="7">
    <location>
        <position position="385"/>
    </location>
</feature>
<evidence type="ECO:0000256" key="7">
    <source>
        <dbReference type="PROSITE-ProRule" id="PRU01373"/>
    </source>
</evidence>
<evidence type="ECO:0000256" key="4">
    <source>
        <dbReference type="ARBA" id="ARBA00022960"/>
    </source>
</evidence>
<evidence type="ECO:0000256" key="1">
    <source>
        <dbReference type="ARBA" id="ARBA00004752"/>
    </source>
</evidence>
<feature type="domain" description="L,D-TPase catalytic" evidence="10">
    <location>
        <begin position="249"/>
        <end position="408"/>
    </location>
</feature>
<evidence type="ECO:0000256" key="8">
    <source>
        <dbReference type="SAM" id="MobiDB-lite"/>
    </source>
</evidence>
<dbReference type="EMBL" id="JACIDY010000001">
    <property type="protein sequence ID" value="MBB3938480.1"/>
    <property type="molecule type" value="Genomic_DNA"/>
</dbReference>
<name>A0A7W6BXX7_9SPHN</name>
<evidence type="ECO:0000313" key="11">
    <source>
        <dbReference type="EMBL" id="MBB3938480.1"/>
    </source>
</evidence>
<dbReference type="CDD" id="cd16913">
    <property type="entry name" value="YkuD_like"/>
    <property type="match status" value="1"/>
</dbReference>
<reference evidence="11 12" key="1">
    <citation type="submission" date="2020-08" db="EMBL/GenBank/DDBJ databases">
        <title>Genomic Encyclopedia of Type Strains, Phase IV (KMG-IV): sequencing the most valuable type-strain genomes for metagenomic binning, comparative biology and taxonomic classification.</title>
        <authorList>
            <person name="Goeker M."/>
        </authorList>
    </citation>
    <scope>NUCLEOTIDE SEQUENCE [LARGE SCALE GENOMIC DNA]</scope>
    <source>
        <strain evidence="11 12">DSM 27568</strain>
    </source>
</reference>
<evidence type="ECO:0000256" key="2">
    <source>
        <dbReference type="ARBA" id="ARBA00005992"/>
    </source>
</evidence>
<keyword evidence="6 7" id="KW-0961">Cell wall biogenesis/degradation</keyword>
<dbReference type="UniPathway" id="UPA00219"/>
<dbReference type="GO" id="GO:0016740">
    <property type="term" value="F:transferase activity"/>
    <property type="evidence" value="ECO:0007669"/>
    <property type="project" value="UniProtKB-KW"/>
</dbReference>
<dbReference type="InterPro" id="IPR038063">
    <property type="entry name" value="Transpep_catalytic_dom"/>
</dbReference>
<dbReference type="Pfam" id="PF03734">
    <property type="entry name" value="YkuD"/>
    <property type="match status" value="1"/>
</dbReference>
<accession>A0A7W6BXX7</accession>
<keyword evidence="3" id="KW-0808">Transferase</keyword>
<comment type="similarity">
    <text evidence="2">Belongs to the YkuD family.</text>
</comment>
<evidence type="ECO:0000256" key="3">
    <source>
        <dbReference type="ARBA" id="ARBA00022679"/>
    </source>
</evidence>
<sequence>MTQRRRSAVSAFTMSGLILAAIAGQPAVAQSAASAKSAPRIKPQPSVSDWDIGAPSTSPGTAAPTPPASVQGLPPAAEDADPSSTAQPVVQAVPVLEPVLDWSVADANALLSVIQGIKSEGLFAKDYRPDALKAAIASGAGDGLNQVASKSFAWLIEDLRDGRTPMTARVQWFAVDPDQDQMPTAQIMADALAAHDVAGVVNRLAPTHPDYAVLKQALASTPEAQAATKSLIRANMDRWRWLKHDLGDVYLITNVPEFQLRLTVKNRIVRTYKTVVGKPGRTATPQLAETVSAVVFNPTWTVPQSIVKGEGLGAKVIGSPGWARANGYKGVKNADGSITVVQQPGKNNALGLMKIDMPNPHAIYLHDTPSKQYFNSEVRAFSHGCIRTERAVELGMTMAILGAQMPPDQAADMSRAGVYQKVAMTRTFPVYITYMTMARSIDGQLKKFADIYDRDKPVLASFAAPREAKTTQRASDEPIIQLDNPL</sequence>
<evidence type="ECO:0000313" key="12">
    <source>
        <dbReference type="Proteomes" id="UP000561459"/>
    </source>
</evidence>
<evidence type="ECO:0000259" key="10">
    <source>
        <dbReference type="PROSITE" id="PS52029"/>
    </source>
</evidence>
<comment type="caution">
    <text evidence="11">The sequence shown here is derived from an EMBL/GenBank/DDBJ whole genome shotgun (WGS) entry which is preliminary data.</text>
</comment>
<dbReference type="PANTHER" id="PTHR41533">
    <property type="entry name" value="L,D-TRANSPEPTIDASE HI_1667-RELATED"/>
    <property type="match status" value="1"/>
</dbReference>
<protein>
    <submittedName>
        <fullName evidence="11">Murein L,D-transpeptidase YcbB/YkuD</fullName>
    </submittedName>
</protein>
<feature type="chain" id="PRO_5031247833" evidence="9">
    <location>
        <begin position="30"/>
        <end position="486"/>
    </location>
</feature>